<dbReference type="InterPro" id="IPR023395">
    <property type="entry name" value="MCP_dom_sf"/>
</dbReference>
<gene>
    <name evidence="9" type="ORF">BGW38_010108</name>
</gene>
<keyword evidence="7" id="KW-0472">Membrane</keyword>
<keyword evidence="10" id="KW-1185">Reference proteome</keyword>
<feature type="non-terminal residue" evidence="9">
    <location>
        <position position="1"/>
    </location>
</feature>
<evidence type="ECO:0000256" key="7">
    <source>
        <dbReference type="ARBA" id="ARBA00023136"/>
    </source>
</evidence>
<evidence type="ECO:0000256" key="8">
    <source>
        <dbReference type="SAM" id="MobiDB-lite"/>
    </source>
</evidence>
<dbReference type="EMBL" id="JAABOA010007893">
    <property type="protein sequence ID" value="KAF9536903.1"/>
    <property type="molecule type" value="Genomic_DNA"/>
</dbReference>
<keyword evidence="4" id="KW-0812">Transmembrane</keyword>
<evidence type="ECO:0000256" key="3">
    <source>
        <dbReference type="ARBA" id="ARBA00022448"/>
    </source>
</evidence>
<evidence type="ECO:0000256" key="2">
    <source>
        <dbReference type="ARBA" id="ARBA00006375"/>
    </source>
</evidence>
<feature type="non-terminal residue" evidence="9">
    <location>
        <position position="95"/>
    </location>
</feature>
<dbReference type="PANTHER" id="PTHR45939">
    <property type="entry name" value="PEROXISOMAL MEMBRANE PROTEIN PMP34-RELATED"/>
    <property type="match status" value="1"/>
</dbReference>
<dbReference type="SUPFAM" id="SSF103506">
    <property type="entry name" value="Mitochondrial carrier"/>
    <property type="match status" value="1"/>
</dbReference>
<keyword evidence="6" id="KW-1133">Transmembrane helix</keyword>
<feature type="compositionally biased region" description="Low complexity" evidence="8">
    <location>
        <begin position="10"/>
        <end position="22"/>
    </location>
</feature>
<evidence type="ECO:0000256" key="4">
    <source>
        <dbReference type="ARBA" id="ARBA00022692"/>
    </source>
</evidence>
<evidence type="ECO:0000256" key="1">
    <source>
        <dbReference type="ARBA" id="ARBA00004141"/>
    </source>
</evidence>
<proteinExistence type="inferred from homology"/>
<evidence type="ECO:0008006" key="11">
    <source>
        <dbReference type="Google" id="ProtNLM"/>
    </source>
</evidence>
<dbReference type="InterPro" id="IPR018108">
    <property type="entry name" value="MCP_transmembrane"/>
</dbReference>
<keyword evidence="3" id="KW-0813">Transport</keyword>
<evidence type="ECO:0000313" key="10">
    <source>
        <dbReference type="Proteomes" id="UP000780801"/>
    </source>
</evidence>
<dbReference type="Proteomes" id="UP000780801">
    <property type="component" value="Unassembled WGS sequence"/>
</dbReference>
<accession>A0A9P6EVJ3</accession>
<dbReference type="InterPro" id="IPR052217">
    <property type="entry name" value="Mito/Peroxisomal_Carrier"/>
</dbReference>
<dbReference type="GO" id="GO:0016020">
    <property type="term" value="C:membrane"/>
    <property type="evidence" value="ECO:0007669"/>
    <property type="project" value="UniProtKB-SubCell"/>
</dbReference>
<name>A0A9P6EVJ3_9FUNG</name>
<dbReference type="AlphaFoldDB" id="A0A9P6EVJ3"/>
<reference evidence="9" key="1">
    <citation type="journal article" date="2020" name="Fungal Divers.">
        <title>Resolving the Mortierellaceae phylogeny through synthesis of multi-gene phylogenetics and phylogenomics.</title>
        <authorList>
            <person name="Vandepol N."/>
            <person name="Liber J."/>
            <person name="Desiro A."/>
            <person name="Na H."/>
            <person name="Kennedy M."/>
            <person name="Barry K."/>
            <person name="Grigoriev I.V."/>
            <person name="Miller A.N."/>
            <person name="O'Donnell K."/>
            <person name="Stajich J.E."/>
            <person name="Bonito G."/>
        </authorList>
    </citation>
    <scope>NUCLEOTIDE SEQUENCE</scope>
    <source>
        <strain evidence="9">KOD1015</strain>
    </source>
</reference>
<dbReference type="GO" id="GO:0015217">
    <property type="term" value="F:ADP transmembrane transporter activity"/>
    <property type="evidence" value="ECO:0007669"/>
    <property type="project" value="TreeGrafter"/>
</dbReference>
<comment type="subcellular location">
    <subcellularLocation>
        <location evidence="1">Membrane</location>
        <topology evidence="1">Multi-pass membrane protein</topology>
    </subcellularLocation>
</comment>
<dbReference type="Pfam" id="PF00153">
    <property type="entry name" value="Mito_carr"/>
    <property type="match status" value="1"/>
</dbReference>
<evidence type="ECO:0000256" key="6">
    <source>
        <dbReference type="ARBA" id="ARBA00022989"/>
    </source>
</evidence>
<sequence length="95" mass="10879">TKLQTKVDDTSAATTSDPTAETNPEMTEVKKERFDSISDVIRTVIRDKGIRGLYTGCKGQVVKGFFSFGLMYMIKDRVVAWMLTLFLTLHKMRRR</sequence>
<comment type="similarity">
    <text evidence="2">Belongs to the mitochondrial carrier (TC 2.A.29) family.</text>
</comment>
<dbReference type="PANTHER" id="PTHR45939:SF2">
    <property type="entry name" value="CARRIER PROTEIN, PUTATIVE (AFU_ORTHOLOGUE AFUA_2G13870)-RELATED"/>
    <property type="match status" value="1"/>
</dbReference>
<comment type="caution">
    <text evidence="9">The sequence shown here is derived from an EMBL/GenBank/DDBJ whole genome shotgun (WGS) entry which is preliminary data.</text>
</comment>
<evidence type="ECO:0000256" key="5">
    <source>
        <dbReference type="ARBA" id="ARBA00022737"/>
    </source>
</evidence>
<dbReference type="OrthoDB" id="18574at2759"/>
<feature type="region of interest" description="Disordered" evidence="8">
    <location>
        <begin position="1"/>
        <end position="29"/>
    </location>
</feature>
<keyword evidence="5" id="KW-0677">Repeat</keyword>
<dbReference type="Gene3D" id="1.50.40.10">
    <property type="entry name" value="Mitochondrial carrier domain"/>
    <property type="match status" value="1"/>
</dbReference>
<evidence type="ECO:0000313" key="9">
    <source>
        <dbReference type="EMBL" id="KAF9536903.1"/>
    </source>
</evidence>
<protein>
    <recommendedName>
        <fullName evidence="11">ADP,ATP carrier protein</fullName>
    </recommendedName>
</protein>
<organism evidence="9 10">
    <name type="scientific">Lunasporangiospora selenospora</name>
    <dbReference type="NCBI Taxonomy" id="979761"/>
    <lineage>
        <taxon>Eukaryota</taxon>
        <taxon>Fungi</taxon>
        <taxon>Fungi incertae sedis</taxon>
        <taxon>Mucoromycota</taxon>
        <taxon>Mortierellomycotina</taxon>
        <taxon>Mortierellomycetes</taxon>
        <taxon>Mortierellales</taxon>
        <taxon>Mortierellaceae</taxon>
        <taxon>Lunasporangiospora</taxon>
    </lineage>
</organism>